<reference evidence="12" key="1">
    <citation type="submission" date="2021-02" db="EMBL/GenBank/DDBJ databases">
        <title>Thiocyanate and organic carbon inputs drive convergent selection for specific autotrophic Afipia and Thiobacillus strains within complex microbiomes.</title>
        <authorList>
            <person name="Huddy R.J."/>
            <person name="Sachdeva R."/>
            <person name="Kadzinga F."/>
            <person name="Kantor R.S."/>
            <person name="Harrison S.T.L."/>
            <person name="Banfield J.F."/>
        </authorList>
    </citation>
    <scope>NUCLEOTIDE SEQUENCE</scope>
    <source>
        <strain evidence="12">SCN18_13_7_16_R3_B_64_19</strain>
    </source>
</reference>
<dbReference type="GO" id="GO:0006508">
    <property type="term" value="P:proteolysis"/>
    <property type="evidence" value="ECO:0007669"/>
    <property type="project" value="UniProtKB-KW"/>
</dbReference>
<proteinExistence type="inferred from homology"/>
<dbReference type="PANTHER" id="PTHR33695">
    <property type="entry name" value="LIPOPROTEIN SIGNAL PEPTIDASE"/>
    <property type="match status" value="1"/>
</dbReference>
<evidence type="ECO:0000256" key="11">
    <source>
        <dbReference type="RuleBase" id="RU004181"/>
    </source>
</evidence>
<feature type="transmembrane region" description="Helical" evidence="9">
    <location>
        <begin position="103"/>
        <end position="125"/>
    </location>
</feature>
<dbReference type="GO" id="GO:0005886">
    <property type="term" value="C:plasma membrane"/>
    <property type="evidence" value="ECO:0007669"/>
    <property type="project" value="UniProtKB-SubCell"/>
</dbReference>
<keyword evidence="6 9" id="KW-0378">Hydrolase</keyword>
<dbReference type="PROSITE" id="PS00855">
    <property type="entry name" value="SPASE_II"/>
    <property type="match status" value="1"/>
</dbReference>
<dbReference type="HAMAP" id="MF_00161">
    <property type="entry name" value="LspA"/>
    <property type="match status" value="1"/>
</dbReference>
<evidence type="ECO:0000256" key="2">
    <source>
        <dbReference type="ARBA" id="ARBA00022475"/>
    </source>
</evidence>
<comment type="caution">
    <text evidence="9">Lacks conserved residue(s) required for the propagation of feature annotation.</text>
</comment>
<comment type="catalytic activity">
    <reaction evidence="9 10">
        <text>Release of signal peptides from bacterial membrane prolipoproteins. Hydrolyzes -Xaa-Yaa-Zaa-|-(S,diacylglyceryl)Cys-, in which Xaa is hydrophobic (preferably Leu), and Yaa (Ala or Ser) and Zaa (Gly or Ala) have small, neutral side chains.</text>
        <dbReference type="EC" id="3.4.23.36"/>
    </reaction>
</comment>
<keyword evidence="12" id="KW-0449">Lipoprotein</keyword>
<dbReference type="Proteomes" id="UP000664800">
    <property type="component" value="Unassembled WGS sequence"/>
</dbReference>
<accession>A0A8I1STM5</accession>
<evidence type="ECO:0000256" key="8">
    <source>
        <dbReference type="ARBA" id="ARBA00023136"/>
    </source>
</evidence>
<dbReference type="PANTHER" id="PTHR33695:SF1">
    <property type="entry name" value="LIPOPROTEIN SIGNAL PEPTIDASE"/>
    <property type="match status" value="1"/>
</dbReference>
<name>A0A8I1STM5_THIA3</name>
<comment type="pathway">
    <text evidence="9">Protein modification; lipoprotein biosynthesis (signal peptide cleavage).</text>
</comment>
<dbReference type="PRINTS" id="PR00781">
    <property type="entry name" value="LIPOSIGPTASE"/>
</dbReference>
<gene>
    <name evidence="9" type="primary">lspA</name>
    <name evidence="12" type="ORF">J0I24_05065</name>
</gene>
<dbReference type="AlphaFoldDB" id="A0A8I1STM5"/>
<feature type="transmembrane region" description="Helical" evidence="9">
    <location>
        <begin position="145"/>
        <end position="164"/>
    </location>
</feature>
<feature type="active site" evidence="9">
    <location>
        <position position="152"/>
    </location>
</feature>
<dbReference type="InterPro" id="IPR001872">
    <property type="entry name" value="Peptidase_A8"/>
</dbReference>
<dbReference type="GO" id="GO:0004190">
    <property type="term" value="F:aspartic-type endopeptidase activity"/>
    <property type="evidence" value="ECO:0007669"/>
    <property type="project" value="UniProtKB-UniRule"/>
</dbReference>
<keyword evidence="2 9" id="KW-1003">Cell membrane</keyword>
<dbReference type="Pfam" id="PF01252">
    <property type="entry name" value="Peptidase_A8"/>
    <property type="match status" value="1"/>
</dbReference>
<evidence type="ECO:0000256" key="4">
    <source>
        <dbReference type="ARBA" id="ARBA00022692"/>
    </source>
</evidence>
<keyword evidence="7 9" id="KW-1133">Transmembrane helix</keyword>
<feature type="transmembrane region" description="Helical" evidence="9">
    <location>
        <begin position="78"/>
        <end position="96"/>
    </location>
</feature>
<evidence type="ECO:0000256" key="3">
    <source>
        <dbReference type="ARBA" id="ARBA00022670"/>
    </source>
</evidence>
<evidence type="ECO:0000256" key="6">
    <source>
        <dbReference type="ARBA" id="ARBA00022801"/>
    </source>
</evidence>
<dbReference type="EC" id="3.4.23.36" evidence="9"/>
<dbReference type="RefSeq" id="WP_013122992.1">
    <property type="nucleotide sequence ID" value="NZ_DAIPFP010000010.1"/>
</dbReference>
<dbReference type="EMBL" id="JAFKMR010000012">
    <property type="protein sequence ID" value="MBN8743660.1"/>
    <property type="molecule type" value="Genomic_DNA"/>
</dbReference>
<comment type="similarity">
    <text evidence="1 9 11">Belongs to the peptidase A8 family.</text>
</comment>
<sequence>MPSALSDSSFTARRGRVWPWLLVSLAIIAADQFTKWWVRQDLPLDSSHPVTGFFNLVYIHNPGAAFSFLASAPGWQRWFFTALSLAASLFILWLMFRNRGKPLFNLALACILGGALGNVIDRVLWGKVTDFLDFYITLNGQQWHWPAFNLADSAIFIGAMLLIVDELRRARQHRS</sequence>
<keyword evidence="5 9" id="KW-0064">Aspartyl protease</keyword>
<feature type="active site" evidence="9">
    <location>
        <position position="130"/>
    </location>
</feature>
<evidence type="ECO:0000313" key="12">
    <source>
        <dbReference type="EMBL" id="MBN8743660.1"/>
    </source>
</evidence>
<evidence type="ECO:0000256" key="5">
    <source>
        <dbReference type="ARBA" id="ARBA00022750"/>
    </source>
</evidence>
<keyword evidence="4 9" id="KW-0812">Transmembrane</keyword>
<protein>
    <recommendedName>
        <fullName evidence="9">Lipoprotein signal peptidase</fullName>
        <ecNumber evidence="9">3.4.23.36</ecNumber>
    </recommendedName>
    <alternativeName>
        <fullName evidence="9">Prolipoprotein signal peptidase</fullName>
    </alternativeName>
    <alternativeName>
        <fullName evidence="9">Signal peptidase II</fullName>
        <shortName evidence="9">SPase II</shortName>
    </alternativeName>
</protein>
<evidence type="ECO:0000256" key="1">
    <source>
        <dbReference type="ARBA" id="ARBA00006139"/>
    </source>
</evidence>
<keyword evidence="3 9" id="KW-0645">Protease</keyword>
<evidence type="ECO:0000256" key="10">
    <source>
        <dbReference type="RuleBase" id="RU000594"/>
    </source>
</evidence>
<keyword evidence="8 9" id="KW-0472">Membrane</keyword>
<evidence type="ECO:0000313" key="13">
    <source>
        <dbReference type="Proteomes" id="UP000664800"/>
    </source>
</evidence>
<dbReference type="UniPathway" id="UPA00665"/>
<evidence type="ECO:0000256" key="7">
    <source>
        <dbReference type="ARBA" id="ARBA00022989"/>
    </source>
</evidence>
<dbReference type="NCBIfam" id="TIGR00077">
    <property type="entry name" value="lspA"/>
    <property type="match status" value="1"/>
</dbReference>
<comment type="function">
    <text evidence="9 10">This protein specifically catalyzes the removal of signal peptides from prolipoproteins.</text>
</comment>
<organism evidence="12 13">
    <name type="scientific">Thiomonas arsenitoxydans (strain DSM 22701 / CIP 110005 / 3As)</name>
    <dbReference type="NCBI Taxonomy" id="426114"/>
    <lineage>
        <taxon>Bacteria</taxon>
        <taxon>Pseudomonadati</taxon>
        <taxon>Pseudomonadota</taxon>
        <taxon>Betaproteobacteria</taxon>
        <taxon>Burkholderiales</taxon>
        <taxon>Thiomonas</taxon>
    </lineage>
</organism>
<evidence type="ECO:0000256" key="9">
    <source>
        <dbReference type="HAMAP-Rule" id="MF_00161"/>
    </source>
</evidence>
<comment type="caution">
    <text evidence="12">The sequence shown here is derived from an EMBL/GenBank/DDBJ whole genome shotgun (WGS) entry which is preliminary data.</text>
</comment>
<keyword evidence="9" id="KW-0997">Cell inner membrane</keyword>
<comment type="subcellular location">
    <subcellularLocation>
        <location evidence="9">Cell inner membrane</location>
        <topology evidence="9">Multi-pass membrane protein</topology>
    </subcellularLocation>
</comment>